<keyword evidence="4" id="KW-1185">Reference proteome</keyword>
<evidence type="ECO:0000259" key="2">
    <source>
        <dbReference type="Pfam" id="PF00296"/>
    </source>
</evidence>
<organism evidence="3 4">
    <name type="scientific">Luteimonas cucumeris</name>
    <dbReference type="NCBI Taxonomy" id="985012"/>
    <lineage>
        <taxon>Bacteria</taxon>
        <taxon>Pseudomonadati</taxon>
        <taxon>Pseudomonadota</taxon>
        <taxon>Gammaproteobacteria</taxon>
        <taxon>Lysobacterales</taxon>
        <taxon>Lysobacteraceae</taxon>
        <taxon>Luteimonas</taxon>
    </lineage>
</organism>
<dbReference type="InterPro" id="IPR011251">
    <property type="entry name" value="Luciferase-like_dom"/>
</dbReference>
<dbReference type="InterPro" id="IPR019945">
    <property type="entry name" value="F420_G6P_DH-rel"/>
</dbReference>
<name>A0A562L2P0_9GAMM</name>
<dbReference type="OrthoDB" id="180193at2"/>
<sequence>MACVGYHASHEQFAPSRLLALVRQAETAGFDTAMCSDHFHPWSRAQGHSGYAWSWLGAAMAVTRLPFGVVTSPVGRYHPAVVAQKAATLAEMHRGRFWMAVGSGEALNEAITGEPWPGKPQRNQRLLEAVEVMRALWAGEEVDHDGSFAVRNAKLYTRPSEPPRLLVAALSEDTARWGAAWADGLITVNQQPDRLRALVSAFREGGGDGKPMYLQVKLSYAADDAQALRGAYEQWRTNVLGAEASEELRTPQQFEAEALRVSAAQVADSVRVSCDPQRHVAWLQQDLALGFEQLYLHNVNQDQSRFIDVFGSAVLPALR</sequence>
<dbReference type="Pfam" id="PF00296">
    <property type="entry name" value="Bac_luciferase"/>
    <property type="match status" value="1"/>
</dbReference>
<evidence type="ECO:0000313" key="3">
    <source>
        <dbReference type="EMBL" id="TWI01734.1"/>
    </source>
</evidence>
<comment type="caution">
    <text evidence="3">The sequence shown here is derived from an EMBL/GenBank/DDBJ whole genome shotgun (WGS) entry which is preliminary data.</text>
</comment>
<dbReference type="Proteomes" id="UP000315167">
    <property type="component" value="Unassembled WGS sequence"/>
</dbReference>
<evidence type="ECO:0000256" key="1">
    <source>
        <dbReference type="ARBA" id="ARBA00023002"/>
    </source>
</evidence>
<dbReference type="PANTHER" id="PTHR43244:SF1">
    <property type="entry name" value="5,10-METHYLENETETRAHYDROMETHANOPTERIN REDUCTASE"/>
    <property type="match status" value="1"/>
</dbReference>
<dbReference type="InterPro" id="IPR050564">
    <property type="entry name" value="F420-G6PD/mer"/>
</dbReference>
<dbReference type="Gene3D" id="3.20.20.30">
    <property type="entry name" value="Luciferase-like domain"/>
    <property type="match status" value="1"/>
</dbReference>
<dbReference type="InterPro" id="IPR023907">
    <property type="entry name" value="Non-F420_Flavin_OxRdtase"/>
</dbReference>
<dbReference type="EMBL" id="VLKN01000005">
    <property type="protein sequence ID" value="TWI01734.1"/>
    <property type="molecule type" value="Genomic_DNA"/>
</dbReference>
<accession>A0A562L2P0</accession>
<reference evidence="3 4" key="1">
    <citation type="journal article" date="2015" name="Stand. Genomic Sci.">
        <title>Genomic Encyclopedia of Bacterial and Archaeal Type Strains, Phase III: the genomes of soil and plant-associated and newly described type strains.</title>
        <authorList>
            <person name="Whitman W.B."/>
            <person name="Woyke T."/>
            <person name="Klenk H.P."/>
            <person name="Zhou Y."/>
            <person name="Lilburn T.G."/>
            <person name="Beck B.J."/>
            <person name="De Vos P."/>
            <person name="Vandamme P."/>
            <person name="Eisen J.A."/>
            <person name="Garrity G."/>
            <person name="Hugenholtz P."/>
            <person name="Kyrpides N.C."/>
        </authorList>
    </citation>
    <scope>NUCLEOTIDE SEQUENCE [LARGE SCALE GENOMIC DNA]</scope>
    <source>
        <strain evidence="3 4">CGMCC 1.10821</strain>
    </source>
</reference>
<evidence type="ECO:0000313" key="4">
    <source>
        <dbReference type="Proteomes" id="UP000315167"/>
    </source>
</evidence>
<dbReference type="AlphaFoldDB" id="A0A562L2P0"/>
<dbReference type="NCBIfam" id="TIGR03885">
    <property type="entry name" value="flavin_revert"/>
    <property type="match status" value="1"/>
</dbReference>
<feature type="domain" description="Luciferase-like" evidence="2">
    <location>
        <begin position="7"/>
        <end position="285"/>
    </location>
</feature>
<dbReference type="PANTHER" id="PTHR43244">
    <property type="match status" value="1"/>
</dbReference>
<dbReference type="SUPFAM" id="SSF51679">
    <property type="entry name" value="Bacterial luciferase-like"/>
    <property type="match status" value="1"/>
</dbReference>
<keyword evidence="1" id="KW-0560">Oxidoreductase</keyword>
<gene>
    <name evidence="3" type="ORF">IP90_02294</name>
</gene>
<dbReference type="NCBIfam" id="TIGR03557">
    <property type="entry name" value="F420_G6P_family"/>
    <property type="match status" value="1"/>
</dbReference>
<dbReference type="GO" id="GO:0016705">
    <property type="term" value="F:oxidoreductase activity, acting on paired donors, with incorporation or reduction of molecular oxygen"/>
    <property type="evidence" value="ECO:0007669"/>
    <property type="project" value="InterPro"/>
</dbReference>
<protein>
    <submittedName>
        <fullName evidence="3">Putative non-F420 flavinoid oxidoreductase</fullName>
    </submittedName>
</protein>
<dbReference type="CDD" id="cd01097">
    <property type="entry name" value="Tetrahydromethanopterin_reductase"/>
    <property type="match status" value="1"/>
</dbReference>
<proteinExistence type="predicted"/>
<dbReference type="InterPro" id="IPR036661">
    <property type="entry name" value="Luciferase-like_sf"/>
</dbReference>